<evidence type="ECO:0000313" key="3">
    <source>
        <dbReference type="Proteomes" id="UP000183988"/>
    </source>
</evidence>
<keyword evidence="3" id="KW-1185">Reference proteome</keyword>
<gene>
    <name evidence="2" type="ORF">SAMN05216225_10335</name>
</gene>
<dbReference type="AlphaFoldDB" id="A0A1M5JRS2"/>
<reference evidence="2 3" key="1">
    <citation type="submission" date="2016-11" db="EMBL/GenBank/DDBJ databases">
        <authorList>
            <person name="Jaros S."/>
            <person name="Januszkiewicz K."/>
            <person name="Wedrychowicz H."/>
        </authorList>
    </citation>
    <scope>NUCLEOTIDE SEQUENCE [LARGE SCALE GENOMIC DNA]</scope>
    <source>
        <strain evidence="2 3">IBRC-M 10683</strain>
    </source>
</reference>
<evidence type="ECO:0000256" key="1">
    <source>
        <dbReference type="SAM" id="Phobius"/>
    </source>
</evidence>
<accession>A0A1M5JRS2</accession>
<keyword evidence="1" id="KW-0472">Membrane</keyword>
<feature type="transmembrane region" description="Helical" evidence="1">
    <location>
        <begin position="6"/>
        <end position="24"/>
    </location>
</feature>
<protein>
    <recommendedName>
        <fullName evidence="4">YesK-like protein</fullName>
    </recommendedName>
</protein>
<dbReference type="EMBL" id="FQVW01000033">
    <property type="protein sequence ID" value="SHG43244.1"/>
    <property type="molecule type" value="Genomic_DNA"/>
</dbReference>
<dbReference type="RefSeq" id="WP_072891229.1">
    <property type="nucleotide sequence ID" value="NZ_FQVW01000033.1"/>
</dbReference>
<feature type="transmembrane region" description="Helical" evidence="1">
    <location>
        <begin position="66"/>
        <end position="89"/>
    </location>
</feature>
<feature type="transmembrane region" description="Helical" evidence="1">
    <location>
        <begin position="31"/>
        <end position="54"/>
    </location>
</feature>
<sequence>MVQPVLTIGAVLAVILVVLGFVLLKGSKSQYLPYYPGAVIFGSGLVFVVLAPMVERMFIMDASLGGWGIACLFAAGIGLMVTAVNDVFVRT</sequence>
<dbReference type="Proteomes" id="UP000183988">
    <property type="component" value="Unassembled WGS sequence"/>
</dbReference>
<evidence type="ECO:0008006" key="4">
    <source>
        <dbReference type="Google" id="ProtNLM"/>
    </source>
</evidence>
<keyword evidence="1" id="KW-0812">Transmembrane</keyword>
<name>A0A1M5JRS2_9BACI</name>
<proteinExistence type="predicted"/>
<evidence type="ECO:0000313" key="2">
    <source>
        <dbReference type="EMBL" id="SHG43244.1"/>
    </source>
</evidence>
<organism evidence="2 3">
    <name type="scientific">Ornithinibacillus halophilus</name>
    <dbReference type="NCBI Taxonomy" id="930117"/>
    <lineage>
        <taxon>Bacteria</taxon>
        <taxon>Bacillati</taxon>
        <taxon>Bacillota</taxon>
        <taxon>Bacilli</taxon>
        <taxon>Bacillales</taxon>
        <taxon>Bacillaceae</taxon>
        <taxon>Ornithinibacillus</taxon>
    </lineage>
</organism>
<dbReference type="OrthoDB" id="2706433at2"/>
<keyword evidence="1" id="KW-1133">Transmembrane helix</keyword>